<sequence length="742" mass="82456">MMYLKPLNKCLTEKIIRFGQSHGKKGKKPKPNEGVFAERTRNKKKNKNHQQQKRRPCEAEEKKSLPDLSLLLGTKGNVDSLGAAPRRAGKRSAGNFRAPVCLCPSRQVRQGCWACPEAAAEPRPAPSPTSASTPRGGASATAPARPGGHKGPAAGRGGAAPPAPGPALPRRSAACSPGRGPRRPHPAPWPPRLLLLHWLRPLPSLRRTRRPHLPHPSQCCRKSNPWPPSDPDSVRLELKKASKRMTCHKRYKIQKKVREHHRKLRKEAKKRGHKKPRKDPGVPNSAPFKEAVLREAELRKQQLEELKQQQKLDRQQERKRKLEVNPGDEQSNVEPQQECEEPKTKKAKSGKQNPKKLHCRELKKVIEASDVLLEVLDARDPLGCRCPQVEEAVVKSGHKKLILVLNKSELLRVLYSGFLCVKVKKKAVPFQSKTCCGKDALCKLLEGFRQSCGKDIRVGVIGFPNVGKSSIINSLKQEWICNVGVPMGLTRSMQVVPLDKQITVIDSPCFIISPSNSPTALALRSPTSIEVLRPLEAASAILSQADSQQVVLKYTVPEFKDSLDFFTKLAQRRGLHQKGGGPSVESAAKLLWSEWTGASLGYYCHPPTSWTHSPHFSESITAYMKKGFNVEELEMNNAHSIQVLKGLHLTNRILFQSSGLTNGIIEETDIPEELSRHKENRKGGEDDRNGDGENNAETSDVPPVEDTTEMLPVESTASKPSFAVDKMHEEDADVYDFRTDYV</sequence>
<keyword evidence="3" id="KW-0547">Nucleotide-binding</keyword>
<dbReference type="PANTHER" id="PTHR11089:SF11">
    <property type="entry name" value="GUANINE NUCLEOTIDE-BINDING PROTEIN-LIKE 3"/>
    <property type="match status" value="1"/>
</dbReference>
<dbReference type="PANTHER" id="PTHR11089">
    <property type="entry name" value="GTP-BINDING PROTEIN-RELATED"/>
    <property type="match status" value="1"/>
</dbReference>
<keyword evidence="6" id="KW-0539">Nucleus</keyword>
<feature type="compositionally biased region" description="Basic residues" evidence="7">
    <location>
        <begin position="250"/>
        <end position="277"/>
    </location>
</feature>
<feature type="compositionally biased region" description="Basic residues" evidence="7">
    <location>
        <begin position="345"/>
        <end position="355"/>
    </location>
</feature>
<comment type="subcellular location">
    <subcellularLocation>
        <location evidence="1">Nucleus</location>
        <location evidence="1">Nucleolus</location>
    </subcellularLocation>
</comment>
<evidence type="ECO:0000256" key="6">
    <source>
        <dbReference type="ARBA" id="ARBA00023242"/>
    </source>
</evidence>
<dbReference type="Gene3D" id="3.40.50.300">
    <property type="entry name" value="P-loop containing nucleotide triphosphate hydrolases"/>
    <property type="match status" value="1"/>
</dbReference>
<reference evidence="10" key="1">
    <citation type="submission" date="2020-03" db="EMBL/GenBank/DDBJ databases">
        <title>Studies in the Genomics of Life Span.</title>
        <authorList>
            <person name="Glass D."/>
        </authorList>
    </citation>
    <scope>NUCLEOTIDE SEQUENCE</scope>
    <source>
        <strain evidence="10">LTLLF</strain>
        <tissue evidence="10">Muscle</tissue>
    </source>
</reference>
<feature type="compositionally biased region" description="Basic and acidic residues" evidence="7">
    <location>
        <begin position="673"/>
        <end position="691"/>
    </location>
</feature>
<feature type="region of interest" description="Disordered" evidence="7">
    <location>
        <begin position="671"/>
        <end position="730"/>
    </location>
</feature>
<evidence type="ECO:0000256" key="5">
    <source>
        <dbReference type="ARBA" id="ARBA00023134"/>
    </source>
</evidence>
<dbReference type="InterPro" id="IPR014813">
    <property type="entry name" value="Gnl3_N_dom"/>
</dbReference>
<dbReference type="InterPro" id="IPR006073">
    <property type="entry name" value="GTP-bd"/>
</dbReference>
<protein>
    <recommendedName>
        <fullName evidence="2">Guanine nucleotide-binding protein-like 3</fullName>
    </recommendedName>
</protein>
<comment type="caution">
    <text evidence="10">The sequence shown here is derived from an EMBL/GenBank/DDBJ whole genome shotgun (WGS) entry which is preliminary data.</text>
</comment>
<dbReference type="EMBL" id="JAATJU010020529">
    <property type="protein sequence ID" value="KAH0516314.1"/>
    <property type="molecule type" value="Genomic_DNA"/>
</dbReference>
<dbReference type="InterPro" id="IPR050755">
    <property type="entry name" value="TRAFAC_YlqF/YawG_RiboMat"/>
</dbReference>
<evidence type="ECO:0000259" key="9">
    <source>
        <dbReference type="Pfam" id="PF08701"/>
    </source>
</evidence>
<feature type="domain" description="Guanine nucleotide-binding protein-like 3 N-terminal" evidence="9">
    <location>
        <begin position="247"/>
        <end position="320"/>
    </location>
</feature>
<accession>A0A8J6GSG5</accession>
<dbReference type="AlphaFoldDB" id="A0A8J6GSG5"/>
<keyword evidence="4" id="KW-0175">Coiled coil</keyword>
<evidence type="ECO:0000256" key="1">
    <source>
        <dbReference type="ARBA" id="ARBA00004604"/>
    </source>
</evidence>
<feature type="compositionally biased region" description="Basic residues" evidence="7">
    <location>
        <begin position="41"/>
        <end position="54"/>
    </location>
</feature>
<feature type="compositionally biased region" description="Low complexity" evidence="7">
    <location>
        <begin position="168"/>
        <end position="179"/>
    </location>
</feature>
<evidence type="ECO:0000256" key="3">
    <source>
        <dbReference type="ARBA" id="ARBA00022741"/>
    </source>
</evidence>
<dbReference type="InterPro" id="IPR027417">
    <property type="entry name" value="P-loop_NTPase"/>
</dbReference>
<dbReference type="SUPFAM" id="SSF52540">
    <property type="entry name" value="P-loop containing nucleoside triphosphate hydrolases"/>
    <property type="match status" value="1"/>
</dbReference>
<keyword evidence="5" id="KW-0342">GTP-binding</keyword>
<feature type="compositionally biased region" description="Low complexity" evidence="7">
    <location>
        <begin position="118"/>
        <end position="135"/>
    </location>
</feature>
<name>A0A8J6GSG5_MICOH</name>
<feature type="compositionally biased region" description="Basic and acidic residues" evidence="7">
    <location>
        <begin position="55"/>
        <end position="65"/>
    </location>
</feature>
<gene>
    <name evidence="10" type="ORF">LTLLF_125955</name>
</gene>
<dbReference type="GO" id="GO:0005730">
    <property type="term" value="C:nucleolus"/>
    <property type="evidence" value="ECO:0007669"/>
    <property type="project" value="UniProtKB-SubCell"/>
</dbReference>
<organism evidence="10 11">
    <name type="scientific">Microtus ochrogaster</name>
    <name type="common">Prairie vole</name>
    <dbReference type="NCBI Taxonomy" id="79684"/>
    <lineage>
        <taxon>Eukaryota</taxon>
        <taxon>Metazoa</taxon>
        <taxon>Chordata</taxon>
        <taxon>Craniata</taxon>
        <taxon>Vertebrata</taxon>
        <taxon>Euteleostomi</taxon>
        <taxon>Mammalia</taxon>
        <taxon>Eutheria</taxon>
        <taxon>Euarchontoglires</taxon>
        <taxon>Glires</taxon>
        <taxon>Rodentia</taxon>
        <taxon>Myomorpha</taxon>
        <taxon>Muroidea</taxon>
        <taxon>Cricetidae</taxon>
        <taxon>Arvicolinae</taxon>
        <taxon>Microtus</taxon>
    </lineage>
</organism>
<dbReference type="Pfam" id="PF01926">
    <property type="entry name" value="MMR_HSR1"/>
    <property type="match status" value="1"/>
</dbReference>
<evidence type="ECO:0000313" key="10">
    <source>
        <dbReference type="EMBL" id="KAH0516314.1"/>
    </source>
</evidence>
<dbReference type="Proteomes" id="UP000710432">
    <property type="component" value="Unassembled WGS sequence"/>
</dbReference>
<feature type="region of interest" description="Disordered" evidence="7">
    <location>
        <begin position="118"/>
        <end position="191"/>
    </location>
</feature>
<feature type="region of interest" description="Disordered" evidence="7">
    <location>
        <begin position="250"/>
        <end position="287"/>
    </location>
</feature>
<feature type="region of interest" description="Disordered" evidence="7">
    <location>
        <begin position="307"/>
        <end position="355"/>
    </location>
</feature>
<feature type="domain" description="G" evidence="8">
    <location>
        <begin position="457"/>
        <end position="512"/>
    </location>
</feature>
<feature type="region of interest" description="Disordered" evidence="7">
    <location>
        <begin position="18"/>
        <end position="93"/>
    </location>
</feature>
<evidence type="ECO:0000256" key="4">
    <source>
        <dbReference type="ARBA" id="ARBA00023054"/>
    </source>
</evidence>
<evidence type="ECO:0000259" key="8">
    <source>
        <dbReference type="Pfam" id="PF01926"/>
    </source>
</evidence>
<feature type="region of interest" description="Disordered" evidence="7">
    <location>
        <begin position="208"/>
        <end position="234"/>
    </location>
</feature>
<evidence type="ECO:0000256" key="7">
    <source>
        <dbReference type="SAM" id="MobiDB-lite"/>
    </source>
</evidence>
<dbReference type="Pfam" id="PF08701">
    <property type="entry name" value="GN3L_Grn1"/>
    <property type="match status" value="1"/>
</dbReference>
<evidence type="ECO:0000256" key="2">
    <source>
        <dbReference type="ARBA" id="ARBA00016532"/>
    </source>
</evidence>
<proteinExistence type="predicted"/>
<evidence type="ECO:0000313" key="11">
    <source>
        <dbReference type="Proteomes" id="UP000710432"/>
    </source>
</evidence>
<feature type="compositionally biased region" description="Basic and acidic residues" evidence="7">
    <location>
        <begin position="307"/>
        <end position="323"/>
    </location>
</feature>
<dbReference type="GO" id="GO:0005525">
    <property type="term" value="F:GTP binding"/>
    <property type="evidence" value="ECO:0007669"/>
    <property type="project" value="UniProtKB-KW"/>
</dbReference>